<dbReference type="EMBL" id="FODV01000001">
    <property type="protein sequence ID" value="SEO26372.1"/>
    <property type="molecule type" value="Genomic_DNA"/>
</dbReference>
<dbReference type="SUPFAM" id="SSF50998">
    <property type="entry name" value="Quinoprotein alcohol dehydrogenase-like"/>
    <property type="match status" value="1"/>
</dbReference>
<dbReference type="Gene3D" id="2.130.10.10">
    <property type="entry name" value="YVTN repeat-like/Quinoprotein amine dehydrogenase"/>
    <property type="match status" value="1"/>
</dbReference>
<dbReference type="Proteomes" id="UP000199126">
    <property type="component" value="Unassembled WGS sequence"/>
</dbReference>
<reference evidence="3" key="1">
    <citation type="submission" date="2016-10" db="EMBL/GenBank/DDBJ databases">
        <authorList>
            <person name="Varghese N."/>
            <person name="Submissions S."/>
        </authorList>
    </citation>
    <scope>NUCLEOTIDE SEQUENCE [LARGE SCALE GENOMIC DNA]</scope>
    <source>
        <strain evidence="3">CGMCC 1.10121</strain>
    </source>
</reference>
<evidence type="ECO:0000313" key="3">
    <source>
        <dbReference type="Proteomes" id="UP000199126"/>
    </source>
</evidence>
<feature type="domain" description="Pyrrolo-quinoline quinone repeat" evidence="1">
    <location>
        <begin position="9"/>
        <end position="44"/>
    </location>
</feature>
<evidence type="ECO:0000313" key="2">
    <source>
        <dbReference type="EMBL" id="SEO26372.1"/>
    </source>
</evidence>
<dbReference type="AlphaFoldDB" id="A0A1H8N9Z4"/>
<dbReference type="Pfam" id="PF13360">
    <property type="entry name" value="PQQ_2"/>
    <property type="match status" value="2"/>
</dbReference>
<protein>
    <submittedName>
        <fullName evidence="2">PQQ-like domain-containing protein</fullName>
    </submittedName>
</protein>
<dbReference type="InterPro" id="IPR015943">
    <property type="entry name" value="WD40/YVTN_repeat-like_dom_sf"/>
</dbReference>
<dbReference type="SMART" id="SM00564">
    <property type="entry name" value="PQQ"/>
    <property type="match status" value="5"/>
</dbReference>
<keyword evidence="3" id="KW-1185">Reference proteome</keyword>
<dbReference type="RefSeq" id="WP_089820774.1">
    <property type="nucleotide sequence ID" value="NZ_FODV01000001.1"/>
</dbReference>
<dbReference type="OrthoDB" id="8638at2157"/>
<dbReference type="PANTHER" id="PTHR34512">
    <property type="entry name" value="CELL SURFACE PROTEIN"/>
    <property type="match status" value="1"/>
</dbReference>
<dbReference type="InterPro" id="IPR011047">
    <property type="entry name" value="Quinoprotein_ADH-like_sf"/>
</dbReference>
<dbReference type="InterPro" id="IPR002372">
    <property type="entry name" value="PQQ_rpt_dom"/>
</dbReference>
<name>A0A1H8N9Z4_9EURY</name>
<proteinExistence type="predicted"/>
<sequence>MESEGYAASVLDGSRLYVAGGEYVYCLDADTGEEEWSRRLFGAVTGLAREGELLVATTAAGEVYALDTSGGRGEWRASVPAGIETAPDVSGQRVAVGCRDFAVYGFDTAGRRAWSTELGNVGGLAATHETVYASEKTETTALNRETGERRWSVDHGGVYRHGSSPPALEGDTVYVGGDGVHAVDPGSGPLGLQFDRVRSERSLGGTVGHVSSDPDGTTLYGGVQRNRGPYEYVALEVR</sequence>
<dbReference type="PANTHER" id="PTHR34512:SF30">
    <property type="entry name" value="OUTER MEMBRANE PROTEIN ASSEMBLY FACTOR BAMB"/>
    <property type="match status" value="1"/>
</dbReference>
<feature type="domain" description="Pyrrolo-quinoline quinone repeat" evidence="1">
    <location>
        <begin position="48"/>
        <end position="152"/>
    </location>
</feature>
<accession>A0A1H8N9Z4</accession>
<dbReference type="InterPro" id="IPR018391">
    <property type="entry name" value="PQQ_b-propeller_rpt"/>
</dbReference>
<evidence type="ECO:0000259" key="1">
    <source>
        <dbReference type="Pfam" id="PF13360"/>
    </source>
</evidence>
<gene>
    <name evidence="2" type="ORF">SAMN04487948_101408</name>
</gene>
<organism evidence="2 3">
    <name type="scientific">Halogranum amylolyticum</name>
    <dbReference type="NCBI Taxonomy" id="660520"/>
    <lineage>
        <taxon>Archaea</taxon>
        <taxon>Methanobacteriati</taxon>
        <taxon>Methanobacteriota</taxon>
        <taxon>Stenosarchaea group</taxon>
        <taxon>Halobacteria</taxon>
        <taxon>Halobacteriales</taxon>
        <taxon>Haloferacaceae</taxon>
    </lineage>
</organism>